<feature type="region of interest" description="Disordered" evidence="1">
    <location>
        <begin position="331"/>
        <end position="375"/>
    </location>
</feature>
<evidence type="ECO:0000256" key="1">
    <source>
        <dbReference type="SAM" id="MobiDB-lite"/>
    </source>
</evidence>
<proteinExistence type="predicted"/>
<name>A0A914HAM5_GLORO</name>
<sequence length="433" mass="47244">MGDYTQRSFPDTLRVIQLCFFRHEFLHPVATVSPVASPVEVSQLVRFWLAETRTHAWWCKSVRTRGASRAALSINQTWHAHCLVTALASLGVCVPRDLGLRKMSNSATVKIENDLHQQHSAAARQLPAAESEDSPVSNETKPKLLSSVAGPTRVAVAPAPPHALISQPLQQNTKKSQVAVPRFSHAVASQLRPHHQQQRPLRLLGNFQRILRTPTRVFRVVTPSSGAGGGESGDNQQCKQNIGTGNCQPALPPPVATNVLPTAPVAATATATNATTAAAAAPSTTTSNSKTTCKMGVNGKQHWPKVSPFQRAPHIAMSLPGHPSYIIRAQASKPKQQQQQPVKPNNLLATGSKGNAMKRQQQKQKEVGKTPPNQSFAYFRSQKSFKIFNLFYCWHVASGAGENGAAKTEPRKRSRENGAERKRSPRKRSHYTP</sequence>
<feature type="compositionally biased region" description="Basic residues" evidence="1">
    <location>
        <begin position="423"/>
        <end position="433"/>
    </location>
</feature>
<feature type="compositionally biased region" description="Low complexity" evidence="1">
    <location>
        <begin position="333"/>
        <end position="344"/>
    </location>
</feature>
<feature type="compositionally biased region" description="Basic and acidic residues" evidence="1">
    <location>
        <begin position="408"/>
        <end position="422"/>
    </location>
</feature>
<reference evidence="3" key="1">
    <citation type="submission" date="2022-11" db="UniProtKB">
        <authorList>
            <consortium name="WormBaseParasite"/>
        </authorList>
    </citation>
    <scope>IDENTIFICATION</scope>
</reference>
<evidence type="ECO:0000313" key="2">
    <source>
        <dbReference type="Proteomes" id="UP000887572"/>
    </source>
</evidence>
<evidence type="ECO:0000313" key="3">
    <source>
        <dbReference type="WBParaSite" id="Gr19_v10_g1482.t1"/>
    </source>
</evidence>
<accession>A0A914HAM5</accession>
<keyword evidence="2" id="KW-1185">Reference proteome</keyword>
<protein>
    <submittedName>
        <fullName evidence="3">Uncharacterized protein</fullName>
    </submittedName>
</protein>
<dbReference type="Proteomes" id="UP000887572">
    <property type="component" value="Unplaced"/>
</dbReference>
<feature type="region of interest" description="Disordered" evidence="1">
    <location>
        <begin position="401"/>
        <end position="433"/>
    </location>
</feature>
<organism evidence="2 3">
    <name type="scientific">Globodera rostochiensis</name>
    <name type="common">Golden nematode worm</name>
    <name type="synonym">Heterodera rostochiensis</name>
    <dbReference type="NCBI Taxonomy" id="31243"/>
    <lineage>
        <taxon>Eukaryota</taxon>
        <taxon>Metazoa</taxon>
        <taxon>Ecdysozoa</taxon>
        <taxon>Nematoda</taxon>
        <taxon>Chromadorea</taxon>
        <taxon>Rhabditida</taxon>
        <taxon>Tylenchina</taxon>
        <taxon>Tylenchomorpha</taxon>
        <taxon>Tylenchoidea</taxon>
        <taxon>Heteroderidae</taxon>
        <taxon>Heteroderinae</taxon>
        <taxon>Globodera</taxon>
    </lineage>
</organism>
<dbReference type="AlphaFoldDB" id="A0A914HAM5"/>
<feature type="region of interest" description="Disordered" evidence="1">
    <location>
        <begin position="222"/>
        <end position="241"/>
    </location>
</feature>
<feature type="region of interest" description="Disordered" evidence="1">
    <location>
        <begin position="119"/>
        <end position="143"/>
    </location>
</feature>
<dbReference type="WBParaSite" id="Gr19_v10_g1482.t1">
    <property type="protein sequence ID" value="Gr19_v10_g1482.t1"/>
    <property type="gene ID" value="Gr19_v10_g1482"/>
</dbReference>